<feature type="compositionally biased region" description="Low complexity" evidence="4">
    <location>
        <begin position="1089"/>
        <end position="1098"/>
    </location>
</feature>
<proteinExistence type="predicted"/>
<feature type="compositionally biased region" description="Polar residues" evidence="4">
    <location>
        <begin position="393"/>
        <end position="407"/>
    </location>
</feature>
<feature type="compositionally biased region" description="Low complexity" evidence="4">
    <location>
        <begin position="438"/>
        <end position="453"/>
    </location>
</feature>
<dbReference type="SUPFAM" id="SSF56059">
    <property type="entry name" value="Glutathione synthetase ATP-binding domain-like"/>
    <property type="match status" value="1"/>
</dbReference>
<feature type="compositionally biased region" description="Polar residues" evidence="4">
    <location>
        <begin position="64"/>
        <end position="82"/>
    </location>
</feature>
<dbReference type="EMBL" id="CP111012">
    <property type="protein sequence ID" value="WAQ94186.1"/>
    <property type="molecule type" value="Genomic_DNA"/>
</dbReference>
<evidence type="ECO:0000256" key="3">
    <source>
        <dbReference type="ARBA" id="ARBA00022840"/>
    </source>
</evidence>
<feature type="compositionally biased region" description="Low complexity" evidence="4">
    <location>
        <begin position="1117"/>
        <end position="1129"/>
    </location>
</feature>
<feature type="compositionally biased region" description="Acidic residues" evidence="4">
    <location>
        <begin position="499"/>
        <end position="508"/>
    </location>
</feature>
<feature type="compositionally biased region" description="Polar residues" evidence="4">
    <location>
        <begin position="134"/>
        <end position="154"/>
    </location>
</feature>
<evidence type="ECO:0000256" key="2">
    <source>
        <dbReference type="ARBA" id="ARBA00022741"/>
    </source>
</evidence>
<feature type="compositionally biased region" description="Basic and acidic residues" evidence="4">
    <location>
        <begin position="460"/>
        <end position="472"/>
    </location>
</feature>
<dbReference type="PANTHER" id="PTHR12241">
    <property type="entry name" value="TUBULIN POLYGLUTAMYLASE"/>
    <property type="match status" value="1"/>
</dbReference>
<feature type="compositionally biased region" description="Polar residues" evidence="4">
    <location>
        <begin position="195"/>
        <end position="206"/>
    </location>
</feature>
<feature type="region of interest" description="Disordered" evidence="4">
    <location>
        <begin position="239"/>
        <end position="359"/>
    </location>
</feature>
<dbReference type="Pfam" id="PF03133">
    <property type="entry name" value="TTL"/>
    <property type="match status" value="1"/>
</dbReference>
<feature type="compositionally biased region" description="Acidic residues" evidence="4">
    <location>
        <begin position="520"/>
        <end position="543"/>
    </location>
</feature>
<keyword evidence="3" id="KW-0067">ATP-binding</keyword>
<feature type="compositionally biased region" description="Polar residues" evidence="4">
    <location>
        <begin position="489"/>
        <end position="498"/>
    </location>
</feature>
<evidence type="ECO:0000313" key="5">
    <source>
        <dbReference type="EMBL" id="WAQ94186.1"/>
    </source>
</evidence>
<dbReference type="PANTHER" id="PTHR12241:SF162">
    <property type="entry name" value="TUBULIN MONOGLUTAMYLASE TTLL4"/>
    <property type="match status" value="1"/>
</dbReference>
<feature type="region of interest" description="Disordered" evidence="4">
    <location>
        <begin position="375"/>
        <end position="601"/>
    </location>
</feature>
<organism evidence="5 6">
    <name type="scientific">Mya arenaria</name>
    <name type="common">Soft-shell clam</name>
    <dbReference type="NCBI Taxonomy" id="6604"/>
    <lineage>
        <taxon>Eukaryota</taxon>
        <taxon>Metazoa</taxon>
        <taxon>Spiralia</taxon>
        <taxon>Lophotrochozoa</taxon>
        <taxon>Mollusca</taxon>
        <taxon>Bivalvia</taxon>
        <taxon>Autobranchia</taxon>
        <taxon>Heteroconchia</taxon>
        <taxon>Euheterodonta</taxon>
        <taxon>Imparidentia</taxon>
        <taxon>Neoheterodontei</taxon>
        <taxon>Myida</taxon>
        <taxon>Myoidea</taxon>
        <taxon>Myidae</taxon>
        <taxon>Mya</taxon>
    </lineage>
</organism>
<feature type="region of interest" description="Disordered" evidence="4">
    <location>
        <begin position="1077"/>
        <end position="1159"/>
    </location>
</feature>
<evidence type="ECO:0000313" key="6">
    <source>
        <dbReference type="Proteomes" id="UP001164746"/>
    </source>
</evidence>
<reference evidence="5" key="1">
    <citation type="submission" date="2022-11" db="EMBL/GenBank/DDBJ databases">
        <title>Centuries of genome instability and evolution in soft-shell clam transmissible cancer (bioRxiv).</title>
        <authorList>
            <person name="Hart S.F.M."/>
            <person name="Yonemitsu M.A."/>
            <person name="Giersch R.M."/>
            <person name="Beal B.F."/>
            <person name="Arriagada G."/>
            <person name="Davis B.W."/>
            <person name="Ostrander E.A."/>
            <person name="Goff S.P."/>
            <person name="Metzger M.J."/>
        </authorList>
    </citation>
    <scope>NUCLEOTIDE SEQUENCE</scope>
    <source>
        <strain evidence="5">MELC-2E11</strain>
        <tissue evidence="5">Siphon/mantle</tissue>
    </source>
</reference>
<feature type="compositionally biased region" description="Polar residues" evidence="4">
    <location>
        <begin position="304"/>
        <end position="313"/>
    </location>
</feature>
<keyword evidence="6" id="KW-1185">Reference proteome</keyword>
<dbReference type="InterPro" id="IPR004344">
    <property type="entry name" value="TTL/TTLL_fam"/>
</dbReference>
<accession>A0ABY7D960</accession>
<protein>
    <submittedName>
        <fullName evidence="5">TTLL4-like protein</fullName>
    </submittedName>
</protein>
<feature type="compositionally biased region" description="Polar residues" evidence="4">
    <location>
        <begin position="419"/>
        <end position="430"/>
    </location>
</feature>
<evidence type="ECO:0000256" key="1">
    <source>
        <dbReference type="ARBA" id="ARBA00022598"/>
    </source>
</evidence>
<feature type="region of interest" description="Disordered" evidence="4">
    <location>
        <begin position="194"/>
        <end position="219"/>
    </location>
</feature>
<dbReference type="PROSITE" id="PS51221">
    <property type="entry name" value="TTL"/>
    <property type="match status" value="1"/>
</dbReference>
<sequence length="1159" mass="126997">MGDQPTGKLTASIEDLSLKKQLPLRQQAQKPMLKYSNSSIKPVQLFNHADMVSIRSNAEAARNAYSSLSNASTSTTMSTPFRSTMRPPPSPQQMLKQATSTPPSTSTTTRTTSAKGHSNPYARPLSAKDIVSDLQGQQKIKKTPSASQMQSGPNSLFNQSGSPGTPMFGFPVNAFMRPQSALRKDDSVLKAGTKTAVTNGSASSKGTGAVKSTPRKTVPFSKLEREPDLNQTCLVPGKLEREPDLSQTGLVNGKSGNSSAQYMNQSTSKNQFGPATKSSIKASESVKEASSNSVTSSPSKVAVGSQTPNSVTAKINDGVNGIKQIPNSDGSGSKAVGYAKPVSSLPRPGSAVSTKSMSPDSALKVRNLNYTPTKPYAEVCNPSSINAAKPPISATTKTQQTSETIITVKTEPPKGTTYIAPSNISKSVNEPKSGIGSGVSSSGSSKQSSASSSGTMYYSKESKADIKIHEQRPPAIGAPAFPSRGTEKGSVTNLTSGSEIEEAGDDEERMPGDGEASLIGDEDDDDFPEDEDDDMVDDLDDDCIGGSDGESDGYSFTSSSLSRRSSSAHKLKTRPLSGEPISYSRPQTASPDRTVKPGLSRSMFPNIPPVVTFVAEGEKGFRITKRNHDWLGCWGKHMKSPGFKALREYQKLNHFPGSFQIGRKDRLWRNLSKMQVHFGKKEFGFFPQTYCLPTDAKLLKRAFEDGTTKQKWIIKPPASARGIGIKVINKLTQVPKKRPVVVQRYLSRPYLINDSKFDMRVYVYVSSYDPLRLYVFEDGLARFASMKYSSSMKHLANKFMHLTNYSVNKKNADYQANSDDTEFEGFMELHEETGREHERCLGHADGPVNSLIKANCKTRYCVHELFGFDILLDESLKPWILELDINIKGQMIKDLFNISGIRIPDKHDLVHNPPQTSGPPDLSSYVPPNDVCIDKRLFSQQLSADERAKHAYYCQRHQDEQVQQSILDILTPDDVRFLTESIDEDSRKGGFQRVFPTPSTYKYLKYFETPRYYNLLLNQWVQRFNRMEQRGIGLLQSLCEEGLHLDLCTENHNHQWNPPHATCHSYRGERLLSAPVSKHGKEVEGMKTSSSSSNLHKSTSVKRAGGLAAGQKPAPFSRSPSQSSSKTSSVNNLVFSPQPIDILSPKGKAPSRAKNANMS</sequence>
<evidence type="ECO:0000256" key="4">
    <source>
        <dbReference type="SAM" id="MobiDB-lite"/>
    </source>
</evidence>
<name>A0ABY7D960_MYAAR</name>
<keyword evidence="1" id="KW-0436">Ligase</keyword>
<feature type="region of interest" description="Disordered" evidence="4">
    <location>
        <begin position="60"/>
        <end position="154"/>
    </location>
</feature>
<dbReference type="Gene3D" id="3.30.470.20">
    <property type="entry name" value="ATP-grasp fold, B domain"/>
    <property type="match status" value="1"/>
</dbReference>
<feature type="compositionally biased region" description="Low complexity" evidence="4">
    <location>
        <begin position="99"/>
        <end position="113"/>
    </location>
</feature>
<dbReference type="Proteomes" id="UP001164746">
    <property type="component" value="Chromosome 1"/>
</dbReference>
<feature type="compositionally biased region" description="Low complexity" evidence="4">
    <location>
        <begin position="290"/>
        <end position="299"/>
    </location>
</feature>
<gene>
    <name evidence="5" type="ORF">MAR_006657</name>
</gene>
<keyword evidence="2" id="KW-0547">Nucleotide-binding</keyword>
<feature type="compositionally biased region" description="Polar residues" evidence="4">
    <location>
        <begin position="245"/>
        <end position="282"/>
    </location>
</feature>